<accession>A0ACA9RHQ1</accession>
<organism evidence="1 2">
    <name type="scientific">Cetraspora pellucida</name>
    <dbReference type="NCBI Taxonomy" id="1433469"/>
    <lineage>
        <taxon>Eukaryota</taxon>
        <taxon>Fungi</taxon>
        <taxon>Fungi incertae sedis</taxon>
        <taxon>Mucoromycota</taxon>
        <taxon>Glomeromycotina</taxon>
        <taxon>Glomeromycetes</taxon>
        <taxon>Diversisporales</taxon>
        <taxon>Gigasporaceae</taxon>
        <taxon>Cetraspora</taxon>
    </lineage>
</organism>
<dbReference type="EMBL" id="CAJVPW010070371">
    <property type="protein sequence ID" value="CAG8792285.1"/>
    <property type="molecule type" value="Genomic_DNA"/>
</dbReference>
<reference evidence="1" key="1">
    <citation type="submission" date="2021-06" db="EMBL/GenBank/DDBJ databases">
        <authorList>
            <person name="Kallberg Y."/>
            <person name="Tangrot J."/>
            <person name="Rosling A."/>
        </authorList>
    </citation>
    <scope>NUCLEOTIDE SEQUENCE</scope>
    <source>
        <strain evidence="1">28 12/20/2015</strain>
    </source>
</reference>
<name>A0ACA9RHQ1_9GLOM</name>
<sequence length="61" mass="7027">MSSNQKTYCRKETLSTSVMYNKKNINNIDLQCTGLNKVVNENIVENIIENDNLLTDRGNNY</sequence>
<evidence type="ECO:0000313" key="1">
    <source>
        <dbReference type="EMBL" id="CAG8792285.1"/>
    </source>
</evidence>
<proteinExistence type="predicted"/>
<dbReference type="Proteomes" id="UP000789366">
    <property type="component" value="Unassembled WGS sequence"/>
</dbReference>
<evidence type="ECO:0000313" key="2">
    <source>
        <dbReference type="Proteomes" id="UP000789366"/>
    </source>
</evidence>
<keyword evidence="2" id="KW-1185">Reference proteome</keyword>
<protein>
    <submittedName>
        <fullName evidence="1">17327_t:CDS:1</fullName>
    </submittedName>
</protein>
<feature type="non-terminal residue" evidence="1">
    <location>
        <position position="61"/>
    </location>
</feature>
<comment type="caution">
    <text evidence="1">The sequence shown here is derived from an EMBL/GenBank/DDBJ whole genome shotgun (WGS) entry which is preliminary data.</text>
</comment>
<gene>
    <name evidence="1" type="ORF">SPELUC_LOCUS17342</name>
</gene>